<dbReference type="EMBL" id="UOEL01000058">
    <property type="protein sequence ID" value="VAW11271.1"/>
    <property type="molecule type" value="Genomic_DNA"/>
</dbReference>
<organism evidence="1">
    <name type="scientific">hydrothermal vent metagenome</name>
    <dbReference type="NCBI Taxonomy" id="652676"/>
    <lineage>
        <taxon>unclassified sequences</taxon>
        <taxon>metagenomes</taxon>
        <taxon>ecological metagenomes</taxon>
    </lineage>
</organism>
<dbReference type="AlphaFoldDB" id="A0A3B0SXU1"/>
<evidence type="ECO:0000313" key="1">
    <source>
        <dbReference type="EMBL" id="VAW11271.1"/>
    </source>
</evidence>
<protein>
    <submittedName>
        <fullName evidence="1">Uncharacterized protein</fullName>
    </submittedName>
</protein>
<name>A0A3B0SXU1_9ZZZZ</name>
<reference evidence="1" key="1">
    <citation type="submission" date="2018-06" db="EMBL/GenBank/DDBJ databases">
        <authorList>
            <person name="Zhirakovskaya E."/>
        </authorList>
    </citation>
    <scope>NUCLEOTIDE SEQUENCE</scope>
</reference>
<accession>A0A3B0SXU1</accession>
<sequence length="98" mass="10732">MVYRAADGAGAGLAMVKTVQQVDALDVPALEVVIVMTIVLARLAVRLLDDRVIEYRAGIITTVLLHKRLDREPKLLAPRDPSRKMAGDLVVEDVTVQQ</sequence>
<proteinExistence type="predicted"/>
<gene>
    <name evidence="1" type="ORF">MNBD_BACTEROID03-249</name>
</gene>